<keyword evidence="6 14" id="KW-0349">Heme</keyword>
<comment type="similarity">
    <text evidence="5 15">Belongs to the cytochrome P450 family.</text>
</comment>
<keyword evidence="13" id="KW-0472">Membrane</keyword>
<name>A0A5E4N705_9HEMI</name>
<dbReference type="InterPro" id="IPR001128">
    <property type="entry name" value="Cyt_P450"/>
</dbReference>
<evidence type="ECO:0000256" key="10">
    <source>
        <dbReference type="ARBA" id="ARBA00023002"/>
    </source>
</evidence>
<organism evidence="17 18">
    <name type="scientific">Cinara cedri</name>
    <dbReference type="NCBI Taxonomy" id="506608"/>
    <lineage>
        <taxon>Eukaryota</taxon>
        <taxon>Metazoa</taxon>
        <taxon>Ecdysozoa</taxon>
        <taxon>Arthropoda</taxon>
        <taxon>Hexapoda</taxon>
        <taxon>Insecta</taxon>
        <taxon>Pterygota</taxon>
        <taxon>Neoptera</taxon>
        <taxon>Paraneoptera</taxon>
        <taxon>Hemiptera</taxon>
        <taxon>Sternorrhyncha</taxon>
        <taxon>Aphidomorpha</taxon>
        <taxon>Aphidoidea</taxon>
        <taxon>Aphididae</taxon>
        <taxon>Lachninae</taxon>
        <taxon>Cinara</taxon>
    </lineage>
</organism>
<dbReference type="FunFam" id="1.10.630.10:FF:000238">
    <property type="entry name" value="Cytochrome P450 2A6"/>
    <property type="match status" value="1"/>
</dbReference>
<evidence type="ECO:0000256" key="14">
    <source>
        <dbReference type="PIRSR" id="PIRSR602401-1"/>
    </source>
</evidence>
<evidence type="ECO:0000256" key="13">
    <source>
        <dbReference type="ARBA" id="ARBA00023136"/>
    </source>
</evidence>
<evidence type="ECO:0000256" key="6">
    <source>
        <dbReference type="ARBA" id="ARBA00022617"/>
    </source>
</evidence>
<dbReference type="OrthoDB" id="3934656at2759"/>
<reference evidence="17 18" key="1">
    <citation type="submission" date="2019-08" db="EMBL/GenBank/DDBJ databases">
        <authorList>
            <person name="Alioto T."/>
            <person name="Alioto T."/>
            <person name="Gomez Garrido J."/>
        </authorList>
    </citation>
    <scope>NUCLEOTIDE SEQUENCE [LARGE SCALE GENOMIC DNA]</scope>
</reference>
<protein>
    <submittedName>
        <fullName evidence="17">Cytochrome P450, E-class, group I,Cytochrome P450,Cytochrome P450, conserved site</fullName>
    </submittedName>
</protein>
<feature type="binding site" description="axial binding residue" evidence="14">
    <location>
        <position position="436"/>
    </location>
    <ligand>
        <name>heme</name>
        <dbReference type="ChEBI" id="CHEBI:30413"/>
    </ligand>
    <ligandPart>
        <name>Fe</name>
        <dbReference type="ChEBI" id="CHEBI:18248"/>
    </ligandPart>
</feature>
<evidence type="ECO:0000256" key="15">
    <source>
        <dbReference type="RuleBase" id="RU000461"/>
    </source>
</evidence>
<dbReference type="Pfam" id="PF00067">
    <property type="entry name" value="p450"/>
    <property type="match status" value="1"/>
</dbReference>
<dbReference type="PRINTS" id="PR00385">
    <property type="entry name" value="P450"/>
</dbReference>
<feature type="chain" id="PRO_5022707608" evidence="16">
    <location>
        <begin position="26"/>
        <end position="489"/>
    </location>
</feature>
<comment type="cofactor">
    <cofactor evidence="1 14">
        <name>heme</name>
        <dbReference type="ChEBI" id="CHEBI:30413"/>
    </cofactor>
</comment>
<keyword evidence="10 15" id="KW-0560">Oxidoreductase</keyword>
<keyword evidence="7 14" id="KW-0479">Metal-binding</keyword>
<evidence type="ECO:0000256" key="1">
    <source>
        <dbReference type="ARBA" id="ARBA00001971"/>
    </source>
</evidence>
<dbReference type="GO" id="GO:0005506">
    <property type="term" value="F:iron ion binding"/>
    <property type="evidence" value="ECO:0007669"/>
    <property type="project" value="InterPro"/>
</dbReference>
<keyword evidence="16" id="KW-0732">Signal</keyword>
<dbReference type="GO" id="GO:0020037">
    <property type="term" value="F:heme binding"/>
    <property type="evidence" value="ECO:0007669"/>
    <property type="project" value="InterPro"/>
</dbReference>
<accession>A0A5E4N705</accession>
<evidence type="ECO:0000256" key="12">
    <source>
        <dbReference type="ARBA" id="ARBA00023033"/>
    </source>
</evidence>
<dbReference type="PANTHER" id="PTHR24300:SF376">
    <property type="entry name" value="CYTOCHROME P450 15A1"/>
    <property type="match status" value="1"/>
</dbReference>
<dbReference type="PROSITE" id="PS00086">
    <property type="entry name" value="CYTOCHROME_P450"/>
    <property type="match status" value="1"/>
</dbReference>
<keyword evidence="9" id="KW-0492">Microsome</keyword>
<feature type="signal peptide" evidence="16">
    <location>
        <begin position="1"/>
        <end position="25"/>
    </location>
</feature>
<evidence type="ECO:0000256" key="16">
    <source>
        <dbReference type="SAM" id="SignalP"/>
    </source>
</evidence>
<dbReference type="InterPro" id="IPR036396">
    <property type="entry name" value="Cyt_P450_sf"/>
</dbReference>
<keyword evidence="11 14" id="KW-0408">Iron</keyword>
<keyword evidence="12 15" id="KW-0503">Monooxygenase</keyword>
<evidence type="ECO:0000256" key="9">
    <source>
        <dbReference type="ARBA" id="ARBA00022848"/>
    </source>
</evidence>
<dbReference type="EMBL" id="CABPRJ010001445">
    <property type="protein sequence ID" value="VVC37362.1"/>
    <property type="molecule type" value="Genomic_DNA"/>
</dbReference>
<dbReference type="Gene3D" id="1.10.630.10">
    <property type="entry name" value="Cytochrome P450"/>
    <property type="match status" value="1"/>
</dbReference>
<dbReference type="Proteomes" id="UP000325440">
    <property type="component" value="Unassembled WGS sequence"/>
</dbReference>
<dbReference type="GO" id="GO:0008395">
    <property type="term" value="F:steroid hydroxylase activity"/>
    <property type="evidence" value="ECO:0007669"/>
    <property type="project" value="TreeGrafter"/>
</dbReference>
<dbReference type="AlphaFoldDB" id="A0A5E4N705"/>
<dbReference type="PANTHER" id="PTHR24300">
    <property type="entry name" value="CYTOCHROME P450 508A4-RELATED"/>
    <property type="match status" value="1"/>
</dbReference>
<dbReference type="GO" id="GO:0006082">
    <property type="term" value="P:organic acid metabolic process"/>
    <property type="evidence" value="ECO:0007669"/>
    <property type="project" value="TreeGrafter"/>
</dbReference>
<comment type="subcellular location">
    <subcellularLocation>
        <location evidence="4">Endoplasmic reticulum membrane</location>
        <topology evidence="4">Peripheral membrane protein</topology>
    </subcellularLocation>
    <subcellularLocation>
        <location evidence="3">Microsome membrane</location>
        <topology evidence="3">Peripheral membrane protein</topology>
    </subcellularLocation>
</comment>
<evidence type="ECO:0000313" key="17">
    <source>
        <dbReference type="EMBL" id="VVC37362.1"/>
    </source>
</evidence>
<dbReference type="GO" id="GO:0006805">
    <property type="term" value="P:xenobiotic metabolic process"/>
    <property type="evidence" value="ECO:0007669"/>
    <property type="project" value="TreeGrafter"/>
</dbReference>
<dbReference type="SUPFAM" id="SSF48264">
    <property type="entry name" value="Cytochrome P450"/>
    <property type="match status" value="1"/>
</dbReference>
<dbReference type="GO" id="GO:0005789">
    <property type="term" value="C:endoplasmic reticulum membrane"/>
    <property type="evidence" value="ECO:0007669"/>
    <property type="project" value="UniProtKB-SubCell"/>
</dbReference>
<evidence type="ECO:0000256" key="5">
    <source>
        <dbReference type="ARBA" id="ARBA00010617"/>
    </source>
</evidence>
<dbReference type="InterPro" id="IPR002401">
    <property type="entry name" value="Cyt_P450_E_grp-I"/>
</dbReference>
<keyword evidence="8" id="KW-0256">Endoplasmic reticulum</keyword>
<evidence type="ECO:0000256" key="7">
    <source>
        <dbReference type="ARBA" id="ARBA00022723"/>
    </source>
</evidence>
<dbReference type="PRINTS" id="PR00463">
    <property type="entry name" value="EP450I"/>
</dbReference>
<evidence type="ECO:0000256" key="3">
    <source>
        <dbReference type="ARBA" id="ARBA00004174"/>
    </source>
</evidence>
<dbReference type="GO" id="GO:0016712">
    <property type="term" value="F:oxidoreductase activity, acting on paired donors, with incorporation or reduction of molecular oxygen, reduced flavin or flavoprotein as one donor, and incorporation of one atom of oxygen"/>
    <property type="evidence" value="ECO:0007669"/>
    <property type="project" value="TreeGrafter"/>
</dbReference>
<gene>
    <name evidence="17" type="ORF">CINCED_3A015375</name>
</gene>
<evidence type="ECO:0000256" key="8">
    <source>
        <dbReference type="ARBA" id="ARBA00022824"/>
    </source>
</evidence>
<evidence type="ECO:0000256" key="11">
    <source>
        <dbReference type="ARBA" id="ARBA00023004"/>
    </source>
</evidence>
<proteinExistence type="inferred from homology"/>
<dbReference type="InterPro" id="IPR017972">
    <property type="entry name" value="Cyt_P450_CS"/>
</dbReference>
<evidence type="ECO:0000313" key="18">
    <source>
        <dbReference type="Proteomes" id="UP000325440"/>
    </source>
</evidence>
<comment type="function">
    <text evidence="2">May be involved in the metabolism of insect hormones and in the breakdown of synthetic insecticides.</text>
</comment>
<dbReference type="InterPro" id="IPR050182">
    <property type="entry name" value="Cytochrome_P450_fam2"/>
</dbReference>
<sequence length="489" mass="55777">MIAEIFYFACCTGFVLLLAVVRSCTKPKNYPPGPKWWPFVGNTYELKKLTSAKNGQYLALEELRKKYDSDVIGLKLGREYVVAVFGNDLLNETFYRDEFQGRPNNFFMRLRTMGKRIGITMTDGDSWKVHRTFAVRHLKLLGLGQRRMDELICNEYGRMVEKLVGGCVTPTPYLQSAVMNVLWELTAGERFEDPDLLLLMSKRGAAFDMAGGLLNQIPWARYVAPVATGYSLVTEINRQLYAMISNNISEHKKTLTDTPRDFMDAYLHRMNQEVNNNKSDTMFTEEQLIAVCLDLFIAGSTTTSSTLDFAILAMARWPDVQAKVRLTLDEIQPPGTYITAEQILKNRYVEAVLLETKRLNHVTPVIGPRRVLKNTNLKGFSIPKNTTILMSLYSVHLDQSTWGDPEVFRPERFIDKDGKLISAENMHFFGGGKRRCPGETLAQRFVTLMFANLLHDFVIEIDQFPDGLNSGILLSTKPYKIKMTKRKRI</sequence>
<keyword evidence="18" id="KW-1185">Reference proteome</keyword>
<evidence type="ECO:0000256" key="4">
    <source>
        <dbReference type="ARBA" id="ARBA00004406"/>
    </source>
</evidence>
<evidence type="ECO:0000256" key="2">
    <source>
        <dbReference type="ARBA" id="ARBA00003690"/>
    </source>
</evidence>